<sequence>MYNLFLYWKGRMPGKVSTIDRSISSSSVRPRTIRRPVLAVRPPGFPTVVP</sequence>
<proteinExistence type="predicted"/>
<evidence type="ECO:0000313" key="1">
    <source>
        <dbReference type="EMBL" id="KAB7783740.1"/>
    </source>
</evidence>
<name>A0A833J384_9HYPH</name>
<comment type="caution">
    <text evidence="1">The sequence shown here is derived from an EMBL/GenBank/DDBJ whole genome shotgun (WGS) entry which is preliminary data.</text>
</comment>
<dbReference type="EMBL" id="WEKV01000014">
    <property type="protein sequence ID" value="KAB7783740.1"/>
    <property type="molecule type" value="Genomic_DNA"/>
</dbReference>
<protein>
    <submittedName>
        <fullName evidence="1">Uncharacterized protein</fullName>
    </submittedName>
</protein>
<organism evidence="1 2">
    <name type="scientific">Methylorubrum populi</name>
    <dbReference type="NCBI Taxonomy" id="223967"/>
    <lineage>
        <taxon>Bacteria</taxon>
        <taxon>Pseudomonadati</taxon>
        <taxon>Pseudomonadota</taxon>
        <taxon>Alphaproteobacteria</taxon>
        <taxon>Hyphomicrobiales</taxon>
        <taxon>Methylobacteriaceae</taxon>
        <taxon>Methylorubrum</taxon>
    </lineage>
</organism>
<dbReference type="Proteomes" id="UP000469949">
    <property type="component" value="Unassembled WGS sequence"/>
</dbReference>
<gene>
    <name evidence="1" type="ORF">F8B43_3663</name>
</gene>
<reference evidence="1 2" key="1">
    <citation type="submission" date="2019-10" db="EMBL/GenBank/DDBJ databases">
        <title>Draft Genome Sequence of the Caffeine Degrading Methylotroph Methylorubrum populi PINKEL.</title>
        <authorList>
            <person name="Dawson S.C."/>
            <person name="Zhang X."/>
            <person name="Wright M.E."/>
            <person name="Sharma G."/>
            <person name="Langner J.T."/>
            <person name="Ditty J.L."/>
            <person name="Subuyuj G.A."/>
        </authorList>
    </citation>
    <scope>NUCLEOTIDE SEQUENCE [LARGE SCALE GENOMIC DNA]</scope>
    <source>
        <strain evidence="1 2">Pinkel</strain>
    </source>
</reference>
<accession>A0A833J384</accession>
<evidence type="ECO:0000313" key="2">
    <source>
        <dbReference type="Proteomes" id="UP000469949"/>
    </source>
</evidence>
<dbReference type="AlphaFoldDB" id="A0A833J384"/>